<evidence type="ECO:0000313" key="8">
    <source>
        <dbReference type="Proteomes" id="UP000001366"/>
    </source>
</evidence>
<feature type="domain" description="Translocation and assembly module TamB C-terminal" evidence="6">
    <location>
        <begin position="1024"/>
        <end position="1287"/>
    </location>
</feature>
<comment type="subcellular location">
    <subcellularLocation>
        <location evidence="1">Membrane</location>
        <topology evidence="1">Single-pass membrane protein</topology>
    </subcellularLocation>
</comment>
<keyword evidence="8" id="KW-1185">Reference proteome</keyword>
<evidence type="ECO:0000256" key="2">
    <source>
        <dbReference type="ARBA" id="ARBA00022692"/>
    </source>
</evidence>
<feature type="transmembrane region" description="Helical" evidence="5">
    <location>
        <begin position="12"/>
        <end position="30"/>
    </location>
</feature>
<dbReference type="HOGENOM" id="CLU_264271_0_0_0"/>
<evidence type="ECO:0000256" key="4">
    <source>
        <dbReference type="ARBA" id="ARBA00023136"/>
    </source>
</evidence>
<keyword evidence="4 5" id="KW-0472">Membrane</keyword>
<sequence>MKNVYLKILASFFIAIIFLSIIVLTGYFIITNYRIFLKNLGIYVQDDCRYRNSKIICSYIDITDRKSFDFRLRNVEADLYLRNLFYEKKAIDLFIERLDGEISITGKKKRKGFNLLILDLISIYTDIHLEDGEITIKGNRDVKISGINFYEEDYRFFTKRPVSIDFEGKLVQVEKLEGKIKRADRIYIDRLKLREDKNYFDLEGFIHFNGDFFVKGKGVLRNFSFKDLSVRKMDLNLNISKVEGDISGVVDYKTSRLIYGDISASEIKGELKIIYTGIFRLINTFSSDDLVYKGYRFEDLSLLSDINLKREGLHSKNSFSSKRFVFKDYSFHDIRSDFLAEKKRDYISAEGDFHIENISGSFGSKISDKERKVDIYIKYAKLSDILKKADIKDIDADISGKIDIDLLKRSLETSIDIKNAYVYGLEYDTGTLNSFTDLNLSVTNLDIILNREDGYLYAGGSINGRYIDLETLFENLRLKDLKVIKKLEIKGDVYGRGSVYGSLDSLKVDINGKVRDFYYKNMHIPLLEASFSYSHRDKNIYIGADTPDRSIRSDISVNIKPFKLDIALNFKDADLRFTSDYLKGILPTLFERVYPLNGTGELKITADRKKWDIYMDLPDVEAFVVDAGDYVNTKVIGEISKKYRNISAYIFRKDFSLKGRKISDLSGSFSMINEKGMFQVKLTGLDILDSFNLFLNGTFDTGKNVISGDIFSSLTKGDLRSVQNLNFYGDFKKVSGVLFNEMYMREKKFSENFVSYSYHFSPLPKIDISADKIRFFINDRAGLRAESIKGEIYLPKGKKTLDGFLSVERLQLFRNKVPVTGTQPFKIRIKDDVVYTKSIKFDGMISGLIDILSYNYRTQKLYLSAEGRINKQLISEAIQLGSAAGFINFYAGYDGSIKDPIDQIILTLRSDNLKIKTPYTRDLIEFKEVKLDLSEGKLDIDLYGVTPSTLFGESFLSVKGESFIKYLKNSYKIDINMLPIKYSNIFVGNISSRLDITSQEKDKTVTQSIKGEVYLGGRVRIDQSVIDSFKKKEQKKILTAKEKVEQKQILKKVLLDLHISTYSPVYLYGRWGNAYGEGRVSVTGALSSPLVNGEFNIIYGRINYMKNRYNIDYANISIIDNEAYINARLSTSVADTFIFINIYGSVKKPRIDFSSSPPKSRDEILSILLLKDTPAALENIPVFKTIGKIIYALIPFKDTEGKGLFNTGFEVLLNPQYSPTQGITASIYAKRPLTRRIYIALSKPLTETQEFQASGWYELGIKITERTSFQFRSFETGEGEFDINFSLPFDF</sequence>
<accession>C0QRN1</accession>
<gene>
    <name evidence="7" type="ordered locus">PERMA_1561</name>
</gene>
<keyword evidence="3 5" id="KW-1133">Transmembrane helix</keyword>
<dbReference type="Proteomes" id="UP000001366">
    <property type="component" value="Chromosome"/>
</dbReference>
<dbReference type="Pfam" id="PF04357">
    <property type="entry name" value="TamB"/>
    <property type="match status" value="1"/>
</dbReference>
<evidence type="ECO:0000256" key="5">
    <source>
        <dbReference type="SAM" id="Phobius"/>
    </source>
</evidence>
<dbReference type="KEGG" id="pmx:PERMA_1561"/>
<dbReference type="InterPro" id="IPR007452">
    <property type="entry name" value="TamB_C"/>
</dbReference>
<evidence type="ECO:0000259" key="6">
    <source>
        <dbReference type="Pfam" id="PF04357"/>
    </source>
</evidence>
<dbReference type="RefSeq" id="WP_012675229.1">
    <property type="nucleotide sequence ID" value="NC_012440.1"/>
</dbReference>
<organism evidence="7 8">
    <name type="scientific">Persephonella marina (strain DSM 14350 / EX-H1)</name>
    <dbReference type="NCBI Taxonomy" id="123214"/>
    <lineage>
        <taxon>Bacteria</taxon>
        <taxon>Pseudomonadati</taxon>
        <taxon>Aquificota</taxon>
        <taxon>Aquificia</taxon>
        <taxon>Aquificales</taxon>
        <taxon>Hydrogenothermaceae</taxon>
        <taxon>Persephonella</taxon>
    </lineage>
</organism>
<dbReference type="GO" id="GO:0005886">
    <property type="term" value="C:plasma membrane"/>
    <property type="evidence" value="ECO:0007669"/>
    <property type="project" value="InterPro"/>
</dbReference>
<proteinExistence type="predicted"/>
<name>C0QRN1_PERMH</name>
<reference evidence="7 8" key="1">
    <citation type="journal article" date="2009" name="J. Bacteriol.">
        <title>Complete and draft genome sequences of six members of the Aquificales.</title>
        <authorList>
            <person name="Reysenbach A.L."/>
            <person name="Hamamura N."/>
            <person name="Podar M."/>
            <person name="Griffiths E."/>
            <person name="Ferreira S."/>
            <person name="Hochstein R."/>
            <person name="Heidelberg J."/>
            <person name="Johnson J."/>
            <person name="Mead D."/>
            <person name="Pohorille A."/>
            <person name="Sarmiento M."/>
            <person name="Schweighofer K."/>
            <person name="Seshadri R."/>
            <person name="Voytek M.A."/>
        </authorList>
    </citation>
    <scope>NUCLEOTIDE SEQUENCE [LARGE SCALE GENOMIC DNA]</scope>
    <source>
        <strain evidence="8">DSM 14350 / EX-H1</strain>
    </source>
</reference>
<dbReference type="STRING" id="123214.PERMA_1561"/>
<keyword evidence="2 5" id="KW-0812">Transmembrane</keyword>
<protein>
    <recommendedName>
        <fullName evidence="6">Translocation and assembly module TamB C-terminal domain-containing protein</fullName>
    </recommendedName>
</protein>
<evidence type="ECO:0000256" key="3">
    <source>
        <dbReference type="ARBA" id="ARBA00022989"/>
    </source>
</evidence>
<dbReference type="PaxDb" id="123214-PERMA_1561"/>
<evidence type="ECO:0000313" key="7">
    <source>
        <dbReference type="EMBL" id="ACO02990.1"/>
    </source>
</evidence>
<dbReference type="eggNOG" id="COG2911">
    <property type="taxonomic scope" value="Bacteria"/>
</dbReference>
<dbReference type="OrthoDB" id="8242at2"/>
<dbReference type="GO" id="GO:0009306">
    <property type="term" value="P:protein secretion"/>
    <property type="evidence" value="ECO:0007669"/>
    <property type="project" value="InterPro"/>
</dbReference>
<evidence type="ECO:0000256" key="1">
    <source>
        <dbReference type="ARBA" id="ARBA00004167"/>
    </source>
</evidence>
<dbReference type="EMBL" id="CP001230">
    <property type="protein sequence ID" value="ACO02990.1"/>
    <property type="molecule type" value="Genomic_DNA"/>
</dbReference>